<gene>
    <name evidence="3" type="ORF">IRI77_05395</name>
</gene>
<dbReference type="AlphaFoldDB" id="A0A7S7SME0"/>
<dbReference type="InterPro" id="IPR036849">
    <property type="entry name" value="Enolase-like_C_sf"/>
</dbReference>
<dbReference type="SFLD" id="SFLDG00179">
    <property type="entry name" value="mandelate_racemase"/>
    <property type="match status" value="1"/>
</dbReference>
<keyword evidence="1" id="KW-0456">Lyase</keyword>
<dbReference type="SFLD" id="SFLDS00001">
    <property type="entry name" value="Enolase"/>
    <property type="match status" value="1"/>
</dbReference>
<evidence type="ECO:0000256" key="1">
    <source>
        <dbReference type="ARBA" id="ARBA00023239"/>
    </source>
</evidence>
<dbReference type="SMART" id="SM00922">
    <property type="entry name" value="MR_MLE"/>
    <property type="match status" value="1"/>
</dbReference>
<dbReference type="PANTHER" id="PTHR48080:SF2">
    <property type="entry name" value="D-GALACTONATE DEHYDRATASE"/>
    <property type="match status" value="1"/>
</dbReference>
<dbReference type="Gene3D" id="3.20.20.120">
    <property type="entry name" value="Enolase-like C-terminal domain"/>
    <property type="match status" value="1"/>
</dbReference>
<dbReference type="Pfam" id="PF02746">
    <property type="entry name" value="MR_MLE_N"/>
    <property type="match status" value="1"/>
</dbReference>
<dbReference type="Gene3D" id="3.30.390.10">
    <property type="entry name" value="Enolase-like, N-terminal domain"/>
    <property type="match status" value="1"/>
</dbReference>
<dbReference type="EMBL" id="CP063849">
    <property type="protein sequence ID" value="QOY89391.1"/>
    <property type="molecule type" value="Genomic_DNA"/>
</dbReference>
<feature type="domain" description="Mandelate racemase/muconate lactonizing enzyme C-terminal" evidence="2">
    <location>
        <begin position="164"/>
        <end position="289"/>
    </location>
</feature>
<evidence type="ECO:0000313" key="3">
    <source>
        <dbReference type="EMBL" id="QOY89391.1"/>
    </source>
</evidence>
<sequence length="456" mass="50309">MARTRSALSRRQLLAAAALPGLFRMTEDSASSQTLNKNSAPSQLKITDMRSVLVASNYDYPIIRIDTNQGVYGLGEVRDAGREGTALVLKPHLVGRNPLQIEPILDSIRNFASQQRMGGGYSAIDMALHDIAGKVYRVPAWRLIGSKYRDSIRIYCDTDQSKDPKIFAERLRKRKQQGFTFFKMDLGTSLVADRSGAVTSYNTATTKGLQYLCEYVQAIRDQIGWEAPLATDHFGPLSLNDSIRYARAFEPYNLAWAEDMIQVGHLGPGGDAPKNWRAYRELSEATTTPIATGESLFGLEEGFKALIDNRAVDIIHPDPLTSGAIRETKRICDYASMNGVQTAIHFAGSPVGCLASVHMAATLKDMLAMENHAVDIPWWGDLVTGPAKPIVDRGYIQVPDAPGLGVELNEAVVKQHIRKGGYLDPTPQYDDYILDRFRLGGPYPHLDENGNPVVKQ</sequence>
<dbReference type="PANTHER" id="PTHR48080">
    <property type="entry name" value="D-GALACTONATE DEHYDRATASE-RELATED"/>
    <property type="match status" value="1"/>
</dbReference>
<keyword evidence="4" id="KW-1185">Reference proteome</keyword>
<dbReference type="GO" id="GO:0016829">
    <property type="term" value="F:lyase activity"/>
    <property type="evidence" value="ECO:0007669"/>
    <property type="project" value="UniProtKB-KW"/>
</dbReference>
<accession>A0A7S7SME0</accession>
<dbReference type="InterPro" id="IPR034593">
    <property type="entry name" value="DgoD-like"/>
</dbReference>
<dbReference type="InterPro" id="IPR029065">
    <property type="entry name" value="Enolase_C-like"/>
</dbReference>
<evidence type="ECO:0000313" key="4">
    <source>
        <dbReference type="Proteomes" id="UP000593892"/>
    </source>
</evidence>
<dbReference type="CDD" id="cd03316">
    <property type="entry name" value="MR_like"/>
    <property type="match status" value="1"/>
</dbReference>
<dbReference type="RefSeq" id="WP_194451053.1">
    <property type="nucleotide sequence ID" value="NZ_CP063849.1"/>
</dbReference>
<dbReference type="KEGG" id="pfer:IRI77_05395"/>
<dbReference type="SUPFAM" id="SSF54826">
    <property type="entry name" value="Enolase N-terminal domain-like"/>
    <property type="match status" value="1"/>
</dbReference>
<evidence type="ECO:0000259" key="2">
    <source>
        <dbReference type="SMART" id="SM00922"/>
    </source>
</evidence>
<proteinExistence type="predicted"/>
<reference evidence="3" key="1">
    <citation type="submission" date="2020-10" db="EMBL/GenBank/DDBJ databases">
        <title>Complete genome sequence of Paludibaculum fermentans P105T, a facultatively anaerobic acidobacterium capable of dissimilatory Fe(III) reduction.</title>
        <authorList>
            <person name="Dedysh S.N."/>
            <person name="Beletsky A.V."/>
            <person name="Kulichevskaya I.S."/>
            <person name="Mardanov A.V."/>
            <person name="Ravin N.V."/>
        </authorList>
    </citation>
    <scope>NUCLEOTIDE SEQUENCE [LARGE SCALE GENOMIC DNA]</scope>
    <source>
        <strain evidence="3">P105</strain>
    </source>
</reference>
<dbReference type="InterPro" id="IPR013341">
    <property type="entry name" value="Mandelate_racemase_N_dom"/>
</dbReference>
<name>A0A7S7SME0_PALFE</name>
<dbReference type="SUPFAM" id="SSF51604">
    <property type="entry name" value="Enolase C-terminal domain-like"/>
    <property type="match status" value="1"/>
</dbReference>
<dbReference type="InterPro" id="IPR029017">
    <property type="entry name" value="Enolase-like_N"/>
</dbReference>
<organism evidence="3 4">
    <name type="scientific">Paludibaculum fermentans</name>
    <dbReference type="NCBI Taxonomy" id="1473598"/>
    <lineage>
        <taxon>Bacteria</taxon>
        <taxon>Pseudomonadati</taxon>
        <taxon>Acidobacteriota</taxon>
        <taxon>Terriglobia</taxon>
        <taxon>Bryobacterales</taxon>
        <taxon>Bryobacteraceae</taxon>
        <taxon>Paludibaculum</taxon>
    </lineage>
</organism>
<dbReference type="InterPro" id="IPR013342">
    <property type="entry name" value="Mandelate_racemase_C"/>
</dbReference>
<dbReference type="Proteomes" id="UP000593892">
    <property type="component" value="Chromosome"/>
</dbReference>
<protein>
    <submittedName>
        <fullName evidence="3">Mandelate racemase/muconate lactonizing enzyme family protein</fullName>
    </submittedName>
</protein>
<dbReference type="Pfam" id="PF13378">
    <property type="entry name" value="MR_MLE_C"/>
    <property type="match status" value="1"/>
</dbReference>